<name>A0A162EZ66_9BACI</name>
<dbReference type="PANTHER" id="PTHR38480">
    <property type="entry name" value="SLR0254 PROTEIN"/>
    <property type="match status" value="1"/>
</dbReference>
<dbReference type="OrthoDB" id="9787732at2"/>
<evidence type="ECO:0000313" key="8">
    <source>
        <dbReference type="Proteomes" id="UP000075806"/>
    </source>
</evidence>
<evidence type="ECO:0000256" key="5">
    <source>
        <dbReference type="SAM" id="Phobius"/>
    </source>
</evidence>
<accession>A0A162EZ66</accession>
<evidence type="ECO:0000256" key="2">
    <source>
        <dbReference type="ARBA" id="ARBA00022692"/>
    </source>
</evidence>
<feature type="domain" description="RDD" evidence="6">
    <location>
        <begin position="20"/>
        <end position="155"/>
    </location>
</feature>
<evidence type="ECO:0000256" key="4">
    <source>
        <dbReference type="ARBA" id="ARBA00023136"/>
    </source>
</evidence>
<comment type="subcellular location">
    <subcellularLocation>
        <location evidence="1">Membrane</location>
        <topology evidence="1">Multi-pass membrane protein</topology>
    </subcellularLocation>
</comment>
<feature type="transmembrane region" description="Helical" evidence="5">
    <location>
        <begin position="28"/>
        <end position="51"/>
    </location>
</feature>
<dbReference type="InterPro" id="IPR010432">
    <property type="entry name" value="RDD"/>
</dbReference>
<sequence length="266" mass="31050">MNQEQLDIKTPEYVSIQFQLAGLGSRSIAFVIDQLILTIFSIVFSIVYLNIIMRLDSLLVFMDVFSTPFMILLLFLFVVNQGYFIIYEYVSGGRTIGKKIIGIRVMQENGHSITFLSSLIRNLLRIVDSLPTAYLVGLLCIFFHSKHKRLGDIVGGTIVVHERRTKKKKKSLTDKEIEKRNLATYPFRGDEYALSSINEKEWKMLKIYTDRFHKLDLYKRSQLTDRLSDALFPKLNISTSNLTNYDKENQLFIVYMKIKDNWEYEL</sequence>
<comment type="caution">
    <text evidence="7">The sequence shown here is derived from an EMBL/GenBank/DDBJ whole genome shotgun (WGS) entry which is preliminary data.</text>
</comment>
<keyword evidence="3 5" id="KW-1133">Transmembrane helix</keyword>
<feature type="transmembrane region" description="Helical" evidence="5">
    <location>
        <begin position="58"/>
        <end position="79"/>
    </location>
</feature>
<evidence type="ECO:0000313" key="7">
    <source>
        <dbReference type="EMBL" id="KYG34090.1"/>
    </source>
</evidence>
<proteinExistence type="predicted"/>
<evidence type="ECO:0000256" key="3">
    <source>
        <dbReference type="ARBA" id="ARBA00022989"/>
    </source>
</evidence>
<dbReference type="STRING" id="519424.AZF04_14765"/>
<reference evidence="7" key="1">
    <citation type="submission" date="2016-02" db="EMBL/GenBank/DDBJ databases">
        <title>Genome sequence of Bacillus trypoxylicola KCTC 13244(T).</title>
        <authorList>
            <person name="Jeong H."/>
            <person name="Park S.-H."/>
            <person name="Choi S.-K."/>
        </authorList>
    </citation>
    <scope>NUCLEOTIDE SEQUENCE [LARGE SCALE GENOMIC DNA]</scope>
    <source>
        <strain evidence="7">KCTC 13244</strain>
    </source>
</reference>
<dbReference type="Pfam" id="PF06271">
    <property type="entry name" value="RDD"/>
    <property type="match status" value="1"/>
</dbReference>
<dbReference type="EMBL" id="LTAO01000003">
    <property type="protein sequence ID" value="KYG34090.1"/>
    <property type="molecule type" value="Genomic_DNA"/>
</dbReference>
<dbReference type="Proteomes" id="UP000075806">
    <property type="component" value="Unassembled WGS sequence"/>
</dbReference>
<protein>
    <recommendedName>
        <fullName evidence="6">RDD domain-containing protein</fullName>
    </recommendedName>
</protein>
<dbReference type="AlphaFoldDB" id="A0A162EZ66"/>
<evidence type="ECO:0000256" key="1">
    <source>
        <dbReference type="ARBA" id="ARBA00004141"/>
    </source>
</evidence>
<evidence type="ECO:0000259" key="6">
    <source>
        <dbReference type="Pfam" id="PF06271"/>
    </source>
</evidence>
<keyword evidence="4 5" id="KW-0472">Membrane</keyword>
<dbReference type="PANTHER" id="PTHR38480:SF1">
    <property type="entry name" value="SLR0254 PROTEIN"/>
    <property type="match status" value="1"/>
</dbReference>
<organism evidence="7 8">
    <name type="scientific">Alkalihalobacillus trypoxylicola</name>
    <dbReference type="NCBI Taxonomy" id="519424"/>
    <lineage>
        <taxon>Bacteria</taxon>
        <taxon>Bacillati</taxon>
        <taxon>Bacillota</taxon>
        <taxon>Bacilli</taxon>
        <taxon>Bacillales</taxon>
        <taxon>Bacillaceae</taxon>
        <taxon>Alkalihalobacillus</taxon>
    </lineage>
</organism>
<dbReference type="GO" id="GO:0016020">
    <property type="term" value="C:membrane"/>
    <property type="evidence" value="ECO:0007669"/>
    <property type="project" value="UniProtKB-SubCell"/>
</dbReference>
<keyword evidence="8" id="KW-1185">Reference proteome</keyword>
<keyword evidence="2 5" id="KW-0812">Transmembrane</keyword>
<gene>
    <name evidence="7" type="ORF">AZF04_14765</name>
</gene>